<dbReference type="AlphaFoldDB" id="A0A1Y2M8R9"/>
<dbReference type="EMBL" id="KZ107839">
    <property type="protein sequence ID" value="OSS52483.1"/>
    <property type="molecule type" value="Genomic_DNA"/>
</dbReference>
<protein>
    <submittedName>
        <fullName evidence="2">Uncharacterized protein</fullName>
    </submittedName>
</protein>
<proteinExistence type="predicted"/>
<dbReference type="InParanoid" id="A0A1Y2M8R9"/>
<reference evidence="2 3" key="1">
    <citation type="journal article" date="2017" name="Genome Announc.">
        <title>Genome sequence of the saprophytic ascomycete Epicoccum nigrum ICMP 19927 strain isolated from New Zealand.</title>
        <authorList>
            <person name="Fokin M."/>
            <person name="Fleetwood D."/>
            <person name="Weir B.S."/>
            <person name="Villas-Boas S.G."/>
        </authorList>
    </citation>
    <scope>NUCLEOTIDE SEQUENCE [LARGE SCALE GENOMIC DNA]</scope>
    <source>
        <strain evidence="2 3">ICMP 19927</strain>
    </source>
</reference>
<feature type="compositionally biased region" description="Basic and acidic residues" evidence="1">
    <location>
        <begin position="9"/>
        <end position="30"/>
    </location>
</feature>
<gene>
    <name evidence="2" type="ORF">B5807_02055</name>
</gene>
<dbReference type="Proteomes" id="UP000193240">
    <property type="component" value="Unassembled WGS sequence"/>
</dbReference>
<evidence type="ECO:0000313" key="3">
    <source>
        <dbReference type="Proteomes" id="UP000193240"/>
    </source>
</evidence>
<feature type="region of interest" description="Disordered" evidence="1">
    <location>
        <begin position="1"/>
        <end position="35"/>
    </location>
</feature>
<organism evidence="2 3">
    <name type="scientific">Epicoccum nigrum</name>
    <name type="common">Soil fungus</name>
    <name type="synonym">Epicoccum purpurascens</name>
    <dbReference type="NCBI Taxonomy" id="105696"/>
    <lineage>
        <taxon>Eukaryota</taxon>
        <taxon>Fungi</taxon>
        <taxon>Dikarya</taxon>
        <taxon>Ascomycota</taxon>
        <taxon>Pezizomycotina</taxon>
        <taxon>Dothideomycetes</taxon>
        <taxon>Pleosporomycetidae</taxon>
        <taxon>Pleosporales</taxon>
        <taxon>Pleosporineae</taxon>
        <taxon>Didymellaceae</taxon>
        <taxon>Epicoccum</taxon>
    </lineage>
</organism>
<sequence length="108" mass="12290">MWTTPESLSETKFHQALDDARTQHKGRMTEETELTSKTVAHDDLGKIRKQTKNAIDDGRGVLQSSIKGLGKTGLDIFYRLNQWLWDEAFPFIDTRTKVSLAELGLLIK</sequence>
<evidence type="ECO:0000256" key="1">
    <source>
        <dbReference type="SAM" id="MobiDB-lite"/>
    </source>
</evidence>
<keyword evidence="3" id="KW-1185">Reference proteome</keyword>
<accession>A0A1Y2M8R9</accession>
<name>A0A1Y2M8R9_EPING</name>
<evidence type="ECO:0000313" key="2">
    <source>
        <dbReference type="EMBL" id="OSS52483.1"/>
    </source>
</evidence>